<dbReference type="AlphaFoldDB" id="A0A7J6TKM8"/>
<comment type="caution">
    <text evidence="2">The sequence shown here is derived from an EMBL/GenBank/DDBJ whole genome shotgun (WGS) entry which is preliminary data.</text>
</comment>
<reference evidence="3 4" key="1">
    <citation type="submission" date="2020-04" db="EMBL/GenBank/DDBJ databases">
        <title>Perkinsus olseni comparative genomics.</title>
        <authorList>
            <person name="Bogema D.R."/>
        </authorList>
    </citation>
    <scope>NUCLEOTIDE SEQUENCE [LARGE SCALE GENOMIC DNA]</scope>
    <source>
        <strain evidence="2">ATCC PRA-205</strain>
        <strain evidence="1 3">ATCC PRA-207</strain>
    </source>
</reference>
<proteinExistence type="predicted"/>
<dbReference type="EMBL" id="JABANM010006466">
    <property type="protein sequence ID" value="KAF4745884.1"/>
    <property type="molecule type" value="Genomic_DNA"/>
</dbReference>
<evidence type="ECO:0000313" key="2">
    <source>
        <dbReference type="EMBL" id="KAF4745884.1"/>
    </source>
</evidence>
<accession>A0A7J6TKM8</accession>
<evidence type="ECO:0000313" key="1">
    <source>
        <dbReference type="EMBL" id="KAF4740063.1"/>
    </source>
</evidence>
<dbReference type="EMBL" id="JABANO010013519">
    <property type="protein sequence ID" value="KAF4740063.1"/>
    <property type="molecule type" value="Genomic_DNA"/>
</dbReference>
<keyword evidence="3" id="KW-1185">Reference proteome</keyword>
<evidence type="ECO:0000313" key="3">
    <source>
        <dbReference type="Proteomes" id="UP000553632"/>
    </source>
</evidence>
<dbReference type="Proteomes" id="UP000553632">
    <property type="component" value="Unassembled WGS sequence"/>
</dbReference>
<dbReference type="Proteomes" id="UP000574390">
    <property type="component" value="Unassembled WGS sequence"/>
</dbReference>
<name>A0A7J6TKM8_PEROL</name>
<protein>
    <submittedName>
        <fullName evidence="2">Uncharacterized protein</fullName>
    </submittedName>
</protein>
<evidence type="ECO:0000313" key="4">
    <source>
        <dbReference type="Proteomes" id="UP000574390"/>
    </source>
</evidence>
<sequence>MRQRAAGRRIPLESIPSYPGMLHIRCGVLQPSPIATGLGRAAAVFSSSVMTSIAPIPTNMTPKPSTFSSTFMWAFGIHK</sequence>
<organism evidence="2 4">
    <name type="scientific">Perkinsus olseni</name>
    <name type="common">Perkinsus atlanticus</name>
    <dbReference type="NCBI Taxonomy" id="32597"/>
    <lineage>
        <taxon>Eukaryota</taxon>
        <taxon>Sar</taxon>
        <taxon>Alveolata</taxon>
        <taxon>Perkinsozoa</taxon>
        <taxon>Perkinsea</taxon>
        <taxon>Perkinsida</taxon>
        <taxon>Perkinsidae</taxon>
        <taxon>Perkinsus</taxon>
    </lineage>
</organism>
<gene>
    <name evidence="2" type="ORF">FOZ62_013955</name>
    <name evidence="1" type="ORF">FOZ63_013681</name>
</gene>